<accession>A0A4V6L0Q1</accession>
<gene>
    <name evidence="1" type="ORF">NCTC5386_01525</name>
</gene>
<dbReference type="InterPro" id="IPR052544">
    <property type="entry name" value="Bacteriocin_Proc_Enz"/>
</dbReference>
<dbReference type="Proteomes" id="UP000394068">
    <property type="component" value="Unassembled WGS sequence"/>
</dbReference>
<evidence type="ECO:0000313" key="1">
    <source>
        <dbReference type="EMBL" id="VTS16937.1"/>
    </source>
</evidence>
<reference evidence="1 2" key="1">
    <citation type="submission" date="2019-05" db="EMBL/GenBank/DDBJ databases">
        <authorList>
            <consortium name="Pathogen Informatics"/>
        </authorList>
    </citation>
    <scope>NUCLEOTIDE SEQUENCE [LARGE SCALE GENOMIC DNA]</scope>
    <source>
        <strain evidence="1 2">NCTC5386</strain>
    </source>
</reference>
<evidence type="ECO:0000313" key="2">
    <source>
        <dbReference type="Proteomes" id="UP000394068"/>
    </source>
</evidence>
<sequence length="459" mass="53985">MREHIEDYSEYLYNTLYDTDKLVVELPKSSWYKINPTRGIKKSKQQIDLHKQNIELSNFFQDLYGITTYSPMLVEDNIMNFFRRNIACGGALYPNNIYILSKIDKTIHIYQYNPRFHTLNKLKSFKDSKSIISDKEQLIVVTSFYWKNWPKYNYFGYRLMLVDSGYVLCNASILLSIRGINHTILLDNELNKKLINMLDYDISFENVIACIKTKYDVLENLVDIADYHNYKQFDDWDSEKIELYSNLEQKLLEFDKNIMQPVSLNKINALRPSERLLRISPGGGALIANKDMCGVKLGRLIKEYRKILKRYEEFTNGTSVYLLLNKVEGLQKGLYKISEEKLIFLYSINIDNLQQIMKKNNFNLKEVQGIIFLGHKIELKDDIKNLFNYKFAQIKTGFCSQLLSFTSNQLGFWNHPILGYNLEKLEKIIKSEEKLLNMIIISEAFEMDTFSTQMFEGEL</sequence>
<dbReference type="InterPro" id="IPR000415">
    <property type="entry name" value="Nitroreductase-like"/>
</dbReference>
<proteinExistence type="predicted"/>
<dbReference type="RefSeq" id="WP_077353879.1">
    <property type="nucleotide sequence ID" value="NZ_CABEHT010000001.1"/>
</dbReference>
<organism evidence="1 2">
    <name type="scientific">Streptococcus pseudoporcinus</name>
    <dbReference type="NCBI Taxonomy" id="361101"/>
    <lineage>
        <taxon>Bacteria</taxon>
        <taxon>Bacillati</taxon>
        <taxon>Bacillota</taxon>
        <taxon>Bacilli</taxon>
        <taxon>Lactobacillales</taxon>
        <taxon>Streptococcaceae</taxon>
        <taxon>Streptococcus</taxon>
    </lineage>
</organism>
<name>A0A4V6L0Q1_9STRE</name>
<dbReference type="PANTHER" id="PTHR43745">
    <property type="entry name" value="NITROREDUCTASE MJ1384-RELATED"/>
    <property type="match status" value="1"/>
</dbReference>
<dbReference type="Gene3D" id="3.40.109.10">
    <property type="entry name" value="NADH Oxidase"/>
    <property type="match status" value="1"/>
</dbReference>
<protein>
    <submittedName>
        <fullName evidence="1">SagB-type dehydrogenase domain</fullName>
    </submittedName>
</protein>
<dbReference type="PANTHER" id="PTHR43745:SF2">
    <property type="entry name" value="NITROREDUCTASE MJ1384-RELATED"/>
    <property type="match status" value="1"/>
</dbReference>
<dbReference type="GO" id="GO:0016491">
    <property type="term" value="F:oxidoreductase activity"/>
    <property type="evidence" value="ECO:0007669"/>
    <property type="project" value="InterPro"/>
</dbReference>
<dbReference type="EMBL" id="CABEHT010000001">
    <property type="protein sequence ID" value="VTS16937.1"/>
    <property type="molecule type" value="Genomic_DNA"/>
</dbReference>
<dbReference type="AlphaFoldDB" id="A0A4V6L0Q1"/>